<feature type="domain" description="Lumazine-binding" evidence="12">
    <location>
        <begin position="1"/>
        <end position="96"/>
    </location>
</feature>
<evidence type="ECO:0000256" key="11">
    <source>
        <dbReference type="PROSITE-ProRule" id="PRU00524"/>
    </source>
</evidence>
<dbReference type="Gene3D" id="2.40.30.20">
    <property type="match status" value="2"/>
</dbReference>
<comment type="catalytic activity">
    <reaction evidence="1">
        <text>2 6,7-dimethyl-8-(1-D-ribityl)lumazine + H(+) = 5-amino-6-(D-ribitylamino)uracil + riboflavin</text>
        <dbReference type="Rhea" id="RHEA:20772"/>
        <dbReference type="ChEBI" id="CHEBI:15378"/>
        <dbReference type="ChEBI" id="CHEBI:15934"/>
        <dbReference type="ChEBI" id="CHEBI:57986"/>
        <dbReference type="ChEBI" id="CHEBI:58201"/>
        <dbReference type="EC" id="2.5.1.9"/>
    </reaction>
</comment>
<evidence type="ECO:0000256" key="1">
    <source>
        <dbReference type="ARBA" id="ARBA00000968"/>
    </source>
</evidence>
<evidence type="ECO:0000313" key="14">
    <source>
        <dbReference type="Proteomes" id="UP000019482"/>
    </source>
</evidence>
<keyword evidence="14" id="KW-1185">Reference proteome</keyword>
<dbReference type="Pfam" id="PF00677">
    <property type="entry name" value="Lum_binding"/>
    <property type="match status" value="2"/>
</dbReference>
<dbReference type="FunFam" id="2.40.30.20:FF:000003">
    <property type="entry name" value="Riboflavin synthase, alpha subunit"/>
    <property type="match status" value="1"/>
</dbReference>
<evidence type="ECO:0000256" key="6">
    <source>
        <dbReference type="ARBA" id="ARBA00013950"/>
    </source>
</evidence>
<reference evidence="13 14" key="1">
    <citation type="journal article" date="2015" name="Genome Announc.">
        <title>Draft Genome Sequence of Clostridium tyrobutyricum Strain DIVETGP, Isolated from Cow's Milk for Grana Padano Production.</title>
        <authorList>
            <person name="Soggiu A."/>
            <person name="Piras C."/>
            <person name="Gaiarsa S."/>
            <person name="Sassera D."/>
            <person name="Roncada P."/>
            <person name="Bendixen E."/>
            <person name="Brasca M."/>
            <person name="Bonizzi L."/>
        </authorList>
    </citation>
    <scope>NUCLEOTIDE SEQUENCE [LARGE SCALE GENOMIC DNA]</scope>
    <source>
        <strain evidence="13 14">DIVETGP</strain>
    </source>
</reference>
<evidence type="ECO:0000256" key="8">
    <source>
        <dbReference type="ARBA" id="ARBA00022679"/>
    </source>
</evidence>
<dbReference type="GeneID" id="29418814"/>
<dbReference type="NCBIfam" id="TIGR00187">
    <property type="entry name" value="ribE"/>
    <property type="match status" value="1"/>
</dbReference>
<dbReference type="CDD" id="cd00402">
    <property type="entry name" value="Riboflavin_synthase_like"/>
    <property type="match status" value="1"/>
</dbReference>
<comment type="pathway">
    <text evidence="3">Cofactor biosynthesis; riboflavin biosynthesis; riboflavin from 2-hydroxy-3-oxobutyl phosphate and 5-amino-6-(D-ribitylamino)uracil: step 2/2.</text>
</comment>
<evidence type="ECO:0000259" key="12">
    <source>
        <dbReference type="PROSITE" id="PS51177"/>
    </source>
</evidence>
<dbReference type="RefSeq" id="WP_017894863.1">
    <property type="nucleotide sequence ID" value="NZ_CBXI010000043.1"/>
</dbReference>
<evidence type="ECO:0000256" key="2">
    <source>
        <dbReference type="ARBA" id="ARBA00002803"/>
    </source>
</evidence>
<evidence type="ECO:0000256" key="10">
    <source>
        <dbReference type="NCBIfam" id="TIGR00187"/>
    </source>
</evidence>
<feature type="repeat" description="Lumazine-binding" evidence="11">
    <location>
        <begin position="1"/>
        <end position="96"/>
    </location>
</feature>
<dbReference type="GO" id="GO:0009231">
    <property type="term" value="P:riboflavin biosynthetic process"/>
    <property type="evidence" value="ECO:0007669"/>
    <property type="project" value="UniProtKB-KW"/>
</dbReference>
<feature type="repeat" description="Lumazine-binding" evidence="11">
    <location>
        <begin position="97"/>
        <end position="193"/>
    </location>
</feature>
<comment type="function">
    <text evidence="2">Catalyzes the dismutation of two molecules of 6,7-dimethyl-8-ribityllumazine, resulting in the formation of riboflavin and 5-amino-6-(D-ribitylamino)uracil.</text>
</comment>
<dbReference type="EMBL" id="CBXI010000043">
    <property type="protein sequence ID" value="CDL92511.1"/>
    <property type="molecule type" value="Genomic_DNA"/>
</dbReference>
<dbReference type="EC" id="2.5.1.9" evidence="5 10"/>
<evidence type="ECO:0000256" key="5">
    <source>
        <dbReference type="ARBA" id="ARBA00012827"/>
    </source>
</evidence>
<sequence length="217" mass="23544">MFTGLVEEIGKVLKISKGTNSSQITIKAEKVLDDAKLGDSIAVNGTCVTAIDFKEDCFTVDVMAETLRMSNLGNAKMGSMVNLERALRIGDRLGGHIVSGHIDGTGSIVNIHDEDISTWLEIETSSDLLKYIVLKGSVALDGVSLTVADLSEKSFSVSLIPHTKGETILHYKKVGDVINIECDLIGKFVEKMISNSNEQVKNKSNIDSNMLTKYGFM</sequence>
<evidence type="ECO:0000256" key="7">
    <source>
        <dbReference type="ARBA" id="ARBA00022619"/>
    </source>
</evidence>
<comment type="subunit">
    <text evidence="4">Homotrimer.</text>
</comment>
<dbReference type="InterPro" id="IPR001783">
    <property type="entry name" value="Lumazine-bd"/>
</dbReference>
<dbReference type="SUPFAM" id="SSF63380">
    <property type="entry name" value="Riboflavin synthase domain-like"/>
    <property type="match status" value="2"/>
</dbReference>
<proteinExistence type="predicted"/>
<organism evidence="13 14">
    <name type="scientific">Clostridium tyrobutyricum DIVETGP</name>
    <dbReference type="NCBI Taxonomy" id="1408889"/>
    <lineage>
        <taxon>Bacteria</taxon>
        <taxon>Bacillati</taxon>
        <taxon>Bacillota</taxon>
        <taxon>Clostridia</taxon>
        <taxon>Eubacteriales</taxon>
        <taxon>Clostridiaceae</taxon>
        <taxon>Clostridium</taxon>
    </lineage>
</organism>
<keyword evidence="8 13" id="KW-0808">Transferase</keyword>
<dbReference type="PIRSF" id="PIRSF000498">
    <property type="entry name" value="Riboflavin_syn_A"/>
    <property type="match status" value="1"/>
</dbReference>
<dbReference type="Proteomes" id="UP000019482">
    <property type="component" value="Unassembled WGS sequence"/>
</dbReference>
<comment type="caution">
    <text evidence="13">The sequence shown here is derived from an EMBL/GenBank/DDBJ whole genome shotgun (WGS) entry which is preliminary data.</text>
</comment>
<evidence type="ECO:0000256" key="3">
    <source>
        <dbReference type="ARBA" id="ARBA00004887"/>
    </source>
</evidence>
<evidence type="ECO:0000256" key="4">
    <source>
        <dbReference type="ARBA" id="ARBA00011233"/>
    </source>
</evidence>
<accession>W6N7L5</accession>
<dbReference type="OrthoDB" id="9788537at2"/>
<evidence type="ECO:0000256" key="9">
    <source>
        <dbReference type="ARBA" id="ARBA00022737"/>
    </source>
</evidence>
<dbReference type="InterPro" id="IPR017938">
    <property type="entry name" value="Riboflavin_synthase-like_b-brl"/>
</dbReference>
<keyword evidence="7" id="KW-0686">Riboflavin biosynthesis</keyword>
<dbReference type="NCBIfam" id="NF009566">
    <property type="entry name" value="PRK13020.1"/>
    <property type="match status" value="1"/>
</dbReference>
<dbReference type="InterPro" id="IPR023366">
    <property type="entry name" value="ATP_synth_asu-like_sf"/>
</dbReference>
<dbReference type="InterPro" id="IPR026017">
    <property type="entry name" value="Lumazine-bd_dom"/>
</dbReference>
<keyword evidence="9" id="KW-0677">Repeat</keyword>
<dbReference type="FunFam" id="2.40.30.20:FF:000004">
    <property type="entry name" value="Riboflavin synthase, alpha subunit"/>
    <property type="match status" value="1"/>
</dbReference>
<protein>
    <recommendedName>
        <fullName evidence="6 10">Riboflavin synthase</fullName>
        <ecNumber evidence="5 10">2.5.1.9</ecNumber>
    </recommendedName>
</protein>
<dbReference type="PANTHER" id="PTHR21098">
    <property type="entry name" value="RIBOFLAVIN SYNTHASE ALPHA CHAIN"/>
    <property type="match status" value="1"/>
</dbReference>
<feature type="domain" description="Lumazine-binding" evidence="12">
    <location>
        <begin position="97"/>
        <end position="193"/>
    </location>
</feature>
<dbReference type="PANTHER" id="PTHR21098:SF12">
    <property type="entry name" value="RIBOFLAVIN SYNTHASE"/>
    <property type="match status" value="1"/>
</dbReference>
<dbReference type="GO" id="GO:0004746">
    <property type="term" value="F:riboflavin synthase activity"/>
    <property type="evidence" value="ECO:0007669"/>
    <property type="project" value="UniProtKB-UniRule"/>
</dbReference>
<name>W6N7L5_CLOTY</name>
<gene>
    <name evidence="13" type="ORF">CTDIVETGP_2581</name>
</gene>
<dbReference type="PROSITE" id="PS51177">
    <property type="entry name" value="LUMAZINE_BIND"/>
    <property type="match status" value="2"/>
</dbReference>
<dbReference type="NCBIfam" id="NF006767">
    <property type="entry name" value="PRK09289.1"/>
    <property type="match status" value="1"/>
</dbReference>
<dbReference type="AlphaFoldDB" id="W6N7L5"/>
<evidence type="ECO:0000313" key="13">
    <source>
        <dbReference type="EMBL" id="CDL92511.1"/>
    </source>
</evidence>